<reference evidence="1" key="1">
    <citation type="submission" date="2023-03" db="EMBL/GenBank/DDBJ databases">
        <title>Massive genome expansion in bonnet fungi (Mycena s.s.) driven by repeated elements and novel gene families across ecological guilds.</title>
        <authorList>
            <consortium name="Lawrence Berkeley National Laboratory"/>
            <person name="Harder C.B."/>
            <person name="Miyauchi S."/>
            <person name="Viragh M."/>
            <person name="Kuo A."/>
            <person name="Thoen E."/>
            <person name="Andreopoulos B."/>
            <person name="Lu D."/>
            <person name="Skrede I."/>
            <person name="Drula E."/>
            <person name="Henrissat B."/>
            <person name="Morin E."/>
            <person name="Kohler A."/>
            <person name="Barry K."/>
            <person name="LaButti K."/>
            <person name="Morin E."/>
            <person name="Salamov A."/>
            <person name="Lipzen A."/>
            <person name="Mereny Z."/>
            <person name="Hegedus B."/>
            <person name="Baldrian P."/>
            <person name="Stursova M."/>
            <person name="Weitz H."/>
            <person name="Taylor A."/>
            <person name="Grigoriev I.V."/>
            <person name="Nagy L.G."/>
            <person name="Martin F."/>
            <person name="Kauserud H."/>
        </authorList>
    </citation>
    <scope>NUCLEOTIDE SEQUENCE</scope>
    <source>
        <strain evidence="1">9284</strain>
    </source>
</reference>
<organism evidence="1 2">
    <name type="scientific">Roridomyces roridus</name>
    <dbReference type="NCBI Taxonomy" id="1738132"/>
    <lineage>
        <taxon>Eukaryota</taxon>
        <taxon>Fungi</taxon>
        <taxon>Dikarya</taxon>
        <taxon>Basidiomycota</taxon>
        <taxon>Agaricomycotina</taxon>
        <taxon>Agaricomycetes</taxon>
        <taxon>Agaricomycetidae</taxon>
        <taxon>Agaricales</taxon>
        <taxon>Marasmiineae</taxon>
        <taxon>Mycenaceae</taxon>
        <taxon>Roridomyces</taxon>
    </lineage>
</organism>
<keyword evidence="2" id="KW-1185">Reference proteome</keyword>
<protein>
    <submittedName>
        <fullName evidence="1">Uncharacterized protein</fullName>
    </submittedName>
</protein>
<accession>A0AAD7FCH1</accession>
<comment type="caution">
    <text evidence="1">The sequence shown here is derived from an EMBL/GenBank/DDBJ whole genome shotgun (WGS) entry which is preliminary data.</text>
</comment>
<dbReference type="AlphaFoldDB" id="A0AAD7FCH1"/>
<gene>
    <name evidence="1" type="ORF">FB45DRAFT_1119330</name>
</gene>
<sequence>MQYFHVSSTRQGASVLPSLRTLVLCEHETEPTVDFLRFHGNKVVDLTCSYGEVGTKHIFELCPSIRILGLYLPHPNSPILMKVTTPFVSENDMSNTLEKIVLHHSYLHKNPYWETLFLALHSRCFPSLREIQGNGCKWPTNERDIAKSPWVRWAEILAEKDISLADCNDKKWRARLKVIN</sequence>
<evidence type="ECO:0000313" key="1">
    <source>
        <dbReference type="EMBL" id="KAJ7611836.1"/>
    </source>
</evidence>
<name>A0AAD7FCH1_9AGAR</name>
<dbReference type="Proteomes" id="UP001221142">
    <property type="component" value="Unassembled WGS sequence"/>
</dbReference>
<proteinExistence type="predicted"/>
<evidence type="ECO:0000313" key="2">
    <source>
        <dbReference type="Proteomes" id="UP001221142"/>
    </source>
</evidence>
<dbReference type="EMBL" id="JARKIF010000032">
    <property type="protein sequence ID" value="KAJ7611836.1"/>
    <property type="molecule type" value="Genomic_DNA"/>
</dbReference>